<dbReference type="GO" id="GO:0003677">
    <property type="term" value="F:DNA binding"/>
    <property type="evidence" value="ECO:0007669"/>
    <property type="project" value="InterPro"/>
</dbReference>
<sequence>MTIKHLQEQLRELNIQIAETRAQERREWLATVKEQVDTLGIGQDDLLRAAGFIKVKKRAEAKYYDPSSGNKWSGKGPRPKWLEGKNLDDYLIDRQPKAWWPGEER</sequence>
<dbReference type="PROSITE" id="PS50003">
    <property type="entry name" value="PH_DOMAIN"/>
    <property type="match status" value="1"/>
</dbReference>
<dbReference type="AlphaFoldDB" id="A0AAW3EZ89"/>
<organism evidence="2 3">
    <name type="scientific">Burkholderia gladioli</name>
    <name type="common">Pseudomonas marginata</name>
    <name type="synonym">Phytomonas marginata</name>
    <dbReference type="NCBI Taxonomy" id="28095"/>
    <lineage>
        <taxon>Bacteria</taxon>
        <taxon>Pseudomonadati</taxon>
        <taxon>Pseudomonadota</taxon>
        <taxon>Betaproteobacteria</taxon>
        <taxon>Burkholderiales</taxon>
        <taxon>Burkholderiaceae</taxon>
        <taxon>Burkholderia</taxon>
    </lineage>
</organism>
<evidence type="ECO:0000259" key="1">
    <source>
        <dbReference type="PROSITE" id="PS50003"/>
    </source>
</evidence>
<protein>
    <submittedName>
        <fullName evidence="2">H-NS histone family protein</fullName>
    </submittedName>
</protein>
<name>A0AAW3EZ89_BURGA</name>
<dbReference type="EMBL" id="JPGG01000016">
    <property type="protein sequence ID" value="KGC13388.1"/>
    <property type="molecule type" value="Genomic_DNA"/>
</dbReference>
<accession>A0AAW3EZ89</accession>
<dbReference type="InterPro" id="IPR037150">
    <property type="entry name" value="H-NS_C_dom_sf"/>
</dbReference>
<dbReference type="RefSeq" id="WP_036054422.1">
    <property type="nucleotide sequence ID" value="NZ_KN150850.1"/>
</dbReference>
<dbReference type="SMART" id="SM00528">
    <property type="entry name" value="HNS"/>
    <property type="match status" value="1"/>
</dbReference>
<evidence type="ECO:0000313" key="3">
    <source>
        <dbReference type="Proteomes" id="UP000029590"/>
    </source>
</evidence>
<comment type="caution">
    <text evidence="2">The sequence shown here is derived from an EMBL/GenBank/DDBJ whole genome shotgun (WGS) entry which is preliminary data.</text>
</comment>
<dbReference type="Pfam" id="PF00816">
    <property type="entry name" value="Histone_HNS"/>
    <property type="match status" value="1"/>
</dbReference>
<reference evidence="2 3" key="1">
    <citation type="submission" date="2014-04" db="EMBL/GenBank/DDBJ databases">
        <authorList>
            <person name="Bishop-Lilly K.A."/>
            <person name="Broomall S.M."/>
            <person name="Chain P.S."/>
            <person name="Chertkov O."/>
            <person name="Coyne S.R."/>
            <person name="Daligault H.E."/>
            <person name="Davenport K.W."/>
            <person name="Erkkila T."/>
            <person name="Frey K.G."/>
            <person name="Gibbons H.S."/>
            <person name="Gu W."/>
            <person name="Jaissle J."/>
            <person name="Johnson S.L."/>
            <person name="Koroleva G.I."/>
            <person name="Ladner J.T."/>
            <person name="Lo C.-C."/>
            <person name="Minogue T.D."/>
            <person name="Munk C."/>
            <person name="Palacios G.F."/>
            <person name="Redden C.L."/>
            <person name="Rosenzweig C.N."/>
            <person name="Scholz M.B."/>
            <person name="Teshima H."/>
            <person name="Xu Y."/>
        </authorList>
    </citation>
    <scope>NUCLEOTIDE SEQUENCE [LARGE SCALE GENOMIC DNA]</scope>
    <source>
        <strain evidence="3">gladioli</strain>
    </source>
</reference>
<dbReference type="InterPro" id="IPR001849">
    <property type="entry name" value="PH_domain"/>
</dbReference>
<dbReference type="InterPro" id="IPR027444">
    <property type="entry name" value="H-NS_C_dom"/>
</dbReference>
<dbReference type="Gene3D" id="4.10.430.10">
    <property type="entry name" value="Histone-like protein H-NS, C-terminal domain"/>
    <property type="match status" value="1"/>
</dbReference>
<feature type="domain" description="PH" evidence="1">
    <location>
        <begin position="1"/>
        <end position="37"/>
    </location>
</feature>
<proteinExistence type="predicted"/>
<dbReference type="Proteomes" id="UP000029590">
    <property type="component" value="Unassembled WGS sequence"/>
</dbReference>
<gene>
    <name evidence="2" type="ORF">DM48_394</name>
</gene>
<evidence type="ECO:0000313" key="2">
    <source>
        <dbReference type="EMBL" id="KGC13388.1"/>
    </source>
</evidence>
<dbReference type="SUPFAM" id="SSF81273">
    <property type="entry name" value="H-NS histone-like proteins"/>
    <property type="match status" value="1"/>
</dbReference>